<sequence>MKKVVFGIVFIGIFLSGCTSSNSSSQTKETSKTNSSSKDITSWSSGESYSSPFLNDSTEESVSTNQTYGLNEEAFVGTSATEPVYSLKIVKATTKLDNTDDFYTNGKPENTVQVTYEYKNYNYDNPLIVRSQFINGYDSTGLAGETLSIMQGQTEVSKGKTAQSTIYIVMNEPMTNKSEIEIEYINDFSLNFEGSLVFKVPLEH</sequence>
<organism evidence="2 5">
    <name type="scientific">Enterococcus gallinarum</name>
    <dbReference type="NCBI Taxonomy" id="1353"/>
    <lineage>
        <taxon>Bacteria</taxon>
        <taxon>Bacillati</taxon>
        <taxon>Bacillota</taxon>
        <taxon>Bacilli</taxon>
        <taxon>Lactobacillales</taxon>
        <taxon>Enterococcaceae</taxon>
        <taxon>Enterococcus</taxon>
    </lineage>
</organism>
<evidence type="ECO:0000313" key="2">
    <source>
        <dbReference type="EMBL" id="MDT2689644.1"/>
    </source>
</evidence>
<evidence type="ECO:0000256" key="1">
    <source>
        <dbReference type="SAM" id="MobiDB-lite"/>
    </source>
</evidence>
<dbReference type="Proteomes" id="UP001183682">
    <property type="component" value="Unassembled WGS sequence"/>
</dbReference>
<dbReference type="Proteomes" id="UP000516696">
    <property type="component" value="Chromosome"/>
</dbReference>
<dbReference type="PROSITE" id="PS51257">
    <property type="entry name" value="PROKAR_LIPOPROTEIN"/>
    <property type="match status" value="1"/>
</dbReference>
<accession>A0AAE4KUS5</accession>
<dbReference type="EMBL" id="CP050485">
    <property type="protein sequence ID" value="QOG26960.1"/>
    <property type="molecule type" value="Genomic_DNA"/>
</dbReference>
<name>A0AAE4KUS5_ENTGA</name>
<feature type="compositionally biased region" description="Polar residues" evidence="1">
    <location>
        <begin position="39"/>
        <end position="65"/>
    </location>
</feature>
<reference evidence="2" key="2">
    <citation type="submission" date="2023-03" db="EMBL/GenBank/DDBJ databases">
        <authorList>
            <person name="Shen W."/>
            <person name="Cai J."/>
        </authorList>
    </citation>
    <scope>NUCLEOTIDE SEQUENCE</scope>
    <source>
        <strain evidence="2">K69-2</strain>
    </source>
</reference>
<dbReference type="EMBL" id="JARPZN010000002">
    <property type="protein sequence ID" value="MDT2689644.1"/>
    <property type="molecule type" value="Genomic_DNA"/>
</dbReference>
<evidence type="ECO:0000313" key="3">
    <source>
        <dbReference type="EMBL" id="QOG26960.1"/>
    </source>
</evidence>
<proteinExistence type="predicted"/>
<feature type="compositionally biased region" description="Low complexity" evidence="1">
    <location>
        <begin position="20"/>
        <end position="38"/>
    </location>
</feature>
<gene>
    <name evidence="3" type="ORF">EGM181_06735</name>
    <name evidence="2" type="ORF">P7E30_05375</name>
</gene>
<dbReference type="AlphaFoldDB" id="A0AAE4KUS5"/>
<evidence type="ECO:0000313" key="5">
    <source>
        <dbReference type="Proteomes" id="UP001183682"/>
    </source>
</evidence>
<dbReference type="RefSeq" id="WP_123836360.1">
    <property type="nucleotide sequence ID" value="NZ_CP050485.1"/>
</dbReference>
<evidence type="ECO:0008006" key="6">
    <source>
        <dbReference type="Google" id="ProtNLM"/>
    </source>
</evidence>
<evidence type="ECO:0000313" key="4">
    <source>
        <dbReference type="Proteomes" id="UP000516696"/>
    </source>
</evidence>
<protein>
    <recommendedName>
        <fullName evidence="6">DUF5067 domain-containing protein</fullName>
    </recommendedName>
</protein>
<reference evidence="3 4" key="1">
    <citation type="submission" date="2020-03" db="EMBL/GenBank/DDBJ databases">
        <title>Characterization of ganglioside-mimicking enterococci.</title>
        <authorList>
            <person name="Patry R.T."/>
            <person name="Nothaft H."/>
            <person name="Bridger R."/>
            <person name="Shajahan A."/>
            <person name="Huynh S."/>
            <person name="Sanchez S."/>
            <person name="Azadi P."/>
            <person name="Cooper K."/>
            <person name="Miller W.G."/>
            <person name="Parker C.T."/>
            <person name="Wells L."/>
            <person name="Szymanski C.M."/>
        </authorList>
    </citation>
    <scope>NUCLEOTIDE SEQUENCE [LARGE SCALE GENOMIC DNA]</scope>
    <source>
        <strain evidence="3 4">EGM181</strain>
    </source>
</reference>
<feature type="region of interest" description="Disordered" evidence="1">
    <location>
        <begin position="20"/>
        <end position="65"/>
    </location>
</feature>